<dbReference type="OrthoDB" id="1174147at2"/>
<protein>
    <submittedName>
        <fullName evidence="2">Twin-arginine translocation signal domain-containing protein</fullName>
    </submittedName>
</protein>
<name>A0A4Q8QGB1_9FLAO</name>
<evidence type="ECO:0000313" key="3">
    <source>
        <dbReference type="Proteomes" id="UP000291981"/>
    </source>
</evidence>
<evidence type="ECO:0000313" key="2">
    <source>
        <dbReference type="EMBL" id="TAI49575.1"/>
    </source>
</evidence>
<dbReference type="Proteomes" id="UP000291981">
    <property type="component" value="Unassembled WGS sequence"/>
</dbReference>
<dbReference type="RefSeq" id="WP_130611726.1">
    <property type="nucleotide sequence ID" value="NZ_SGIU01000001.1"/>
</dbReference>
<organism evidence="2 3">
    <name type="scientific">Flagellimonas allohymeniacidonis</name>
    <dbReference type="NCBI Taxonomy" id="2517819"/>
    <lineage>
        <taxon>Bacteria</taxon>
        <taxon>Pseudomonadati</taxon>
        <taxon>Bacteroidota</taxon>
        <taxon>Flavobacteriia</taxon>
        <taxon>Flavobacteriales</taxon>
        <taxon>Flavobacteriaceae</taxon>
        <taxon>Flagellimonas</taxon>
    </lineage>
</organism>
<keyword evidence="1" id="KW-0732">Signal</keyword>
<reference evidence="2 3" key="1">
    <citation type="submission" date="2019-02" db="EMBL/GenBank/DDBJ databases">
        <title>Draft genome sequence of Muricauda sp. 176CP4-71.</title>
        <authorList>
            <person name="Park J.-S."/>
        </authorList>
    </citation>
    <scope>NUCLEOTIDE SEQUENCE [LARGE SCALE GENOMIC DNA]</scope>
    <source>
        <strain evidence="2 3">176CP4-71</strain>
    </source>
</reference>
<dbReference type="AlphaFoldDB" id="A0A4Q8QGB1"/>
<dbReference type="NCBIfam" id="TIGR01409">
    <property type="entry name" value="TAT_signal_seq"/>
    <property type="match status" value="1"/>
</dbReference>
<sequence>MKTASEKSRRGFLGTLALGAAAGTVSMFANPLYANMSTFDESQMDDVEKWFKKIKGKHRVVFDGSTPNEGFPVIWNWAFYLTNNGTGATDDQITAMTVFRHTAAGFAYEDRIWKKYKLGEFFGINDNNTGKPALRNPYYEPKGKDFPIKGVDGIKRMQERGALFCICDLATKVYSGFVAENMGMDPQVAYEDWKSGILPDIKLVPAGIWALERAQKHQCSYIFAG</sequence>
<comment type="caution">
    <text evidence="2">The sequence shown here is derived from an EMBL/GenBank/DDBJ whole genome shotgun (WGS) entry which is preliminary data.</text>
</comment>
<keyword evidence="3" id="KW-1185">Reference proteome</keyword>
<dbReference type="InterPro" id="IPR006311">
    <property type="entry name" value="TAT_signal"/>
</dbReference>
<feature type="signal peptide" evidence="1">
    <location>
        <begin position="1"/>
        <end position="29"/>
    </location>
</feature>
<evidence type="ECO:0000256" key="1">
    <source>
        <dbReference type="SAM" id="SignalP"/>
    </source>
</evidence>
<dbReference type="EMBL" id="SGIU01000001">
    <property type="protein sequence ID" value="TAI49575.1"/>
    <property type="molecule type" value="Genomic_DNA"/>
</dbReference>
<proteinExistence type="predicted"/>
<dbReference type="InterPro" id="IPR019546">
    <property type="entry name" value="TAT_signal_bac_arc"/>
</dbReference>
<accession>A0A4Q8QGB1</accession>
<feature type="chain" id="PRO_5020563756" evidence="1">
    <location>
        <begin position="30"/>
        <end position="225"/>
    </location>
</feature>
<dbReference type="PROSITE" id="PS51318">
    <property type="entry name" value="TAT"/>
    <property type="match status" value="1"/>
</dbReference>
<gene>
    <name evidence="2" type="ORF">EW142_07190</name>
</gene>